<gene>
    <name evidence="2" type="ORF">R1flu_007861</name>
</gene>
<comment type="caution">
    <text evidence="2">The sequence shown here is derived from an EMBL/GenBank/DDBJ whole genome shotgun (WGS) entry which is preliminary data.</text>
</comment>
<sequence>MQQPQRDRARRKGERGCRSQVYSDGPPFVRLSIPSQHVPKGTPEGEEGMAKTLGVGFGRGSVTLLPSR</sequence>
<reference evidence="2 3" key="1">
    <citation type="submission" date="2024-09" db="EMBL/GenBank/DDBJ databases">
        <title>Chromosome-scale assembly of Riccia fluitans.</title>
        <authorList>
            <person name="Paukszto L."/>
            <person name="Sawicki J."/>
            <person name="Karawczyk K."/>
            <person name="Piernik-Szablinska J."/>
            <person name="Szczecinska M."/>
            <person name="Mazdziarz M."/>
        </authorList>
    </citation>
    <scope>NUCLEOTIDE SEQUENCE [LARGE SCALE GENOMIC DNA]</scope>
    <source>
        <strain evidence="2">Rf_01</strain>
        <tissue evidence="2">Aerial parts of the thallus</tissue>
    </source>
</reference>
<dbReference type="EMBL" id="JBHFFA010000003">
    <property type="protein sequence ID" value="KAL2636382.1"/>
    <property type="molecule type" value="Genomic_DNA"/>
</dbReference>
<evidence type="ECO:0000313" key="2">
    <source>
        <dbReference type="EMBL" id="KAL2636382.1"/>
    </source>
</evidence>
<organism evidence="2 3">
    <name type="scientific">Riccia fluitans</name>
    <dbReference type="NCBI Taxonomy" id="41844"/>
    <lineage>
        <taxon>Eukaryota</taxon>
        <taxon>Viridiplantae</taxon>
        <taxon>Streptophyta</taxon>
        <taxon>Embryophyta</taxon>
        <taxon>Marchantiophyta</taxon>
        <taxon>Marchantiopsida</taxon>
        <taxon>Marchantiidae</taxon>
        <taxon>Marchantiales</taxon>
        <taxon>Ricciaceae</taxon>
        <taxon>Riccia</taxon>
    </lineage>
</organism>
<evidence type="ECO:0000313" key="3">
    <source>
        <dbReference type="Proteomes" id="UP001605036"/>
    </source>
</evidence>
<proteinExistence type="predicted"/>
<dbReference type="AlphaFoldDB" id="A0ABD1Z478"/>
<keyword evidence="3" id="KW-1185">Reference proteome</keyword>
<evidence type="ECO:0000256" key="1">
    <source>
        <dbReference type="SAM" id="MobiDB-lite"/>
    </source>
</evidence>
<protein>
    <submittedName>
        <fullName evidence="2">Uncharacterized protein</fullName>
    </submittedName>
</protein>
<feature type="region of interest" description="Disordered" evidence="1">
    <location>
        <begin position="1"/>
        <end position="47"/>
    </location>
</feature>
<accession>A0ABD1Z478</accession>
<name>A0ABD1Z478_9MARC</name>
<dbReference type="Proteomes" id="UP001605036">
    <property type="component" value="Unassembled WGS sequence"/>
</dbReference>